<dbReference type="AlphaFoldDB" id="A0AAW1CZH2"/>
<feature type="transmembrane region" description="Helical" evidence="1">
    <location>
        <begin position="26"/>
        <end position="45"/>
    </location>
</feature>
<accession>A0AAW1CZH2</accession>
<comment type="caution">
    <text evidence="2">The sequence shown here is derived from an EMBL/GenBank/DDBJ whole genome shotgun (WGS) entry which is preliminary data.</text>
</comment>
<evidence type="ECO:0000313" key="2">
    <source>
        <dbReference type="EMBL" id="KAK9504193.1"/>
    </source>
</evidence>
<keyword evidence="1" id="KW-1133">Transmembrane helix</keyword>
<gene>
    <name evidence="2" type="ORF">O3M35_010579</name>
</gene>
<name>A0AAW1CZH2_9HEMI</name>
<keyword evidence="1" id="KW-0812">Transmembrane</keyword>
<dbReference type="Proteomes" id="UP001461498">
    <property type="component" value="Unassembled WGS sequence"/>
</dbReference>
<protein>
    <submittedName>
        <fullName evidence="2">Uncharacterized protein</fullName>
    </submittedName>
</protein>
<dbReference type="EMBL" id="JAPXFL010000007">
    <property type="protein sequence ID" value="KAK9504193.1"/>
    <property type="molecule type" value="Genomic_DNA"/>
</dbReference>
<keyword evidence="1" id="KW-0472">Membrane</keyword>
<sequence>MGPVHHSTSKGLNQKLKEGFSHWINYQKVVSTAFFYFSFSFLNSLKNEKYNIKQSW</sequence>
<evidence type="ECO:0000256" key="1">
    <source>
        <dbReference type="SAM" id="Phobius"/>
    </source>
</evidence>
<reference evidence="2 3" key="1">
    <citation type="submission" date="2022-12" db="EMBL/GenBank/DDBJ databases">
        <title>Chromosome-level genome assembly of true bugs.</title>
        <authorList>
            <person name="Ma L."/>
            <person name="Li H."/>
        </authorList>
    </citation>
    <scope>NUCLEOTIDE SEQUENCE [LARGE SCALE GENOMIC DNA]</scope>
    <source>
        <strain evidence="2">Lab_2022b</strain>
    </source>
</reference>
<proteinExistence type="predicted"/>
<organism evidence="2 3">
    <name type="scientific">Rhynocoris fuscipes</name>
    <dbReference type="NCBI Taxonomy" id="488301"/>
    <lineage>
        <taxon>Eukaryota</taxon>
        <taxon>Metazoa</taxon>
        <taxon>Ecdysozoa</taxon>
        <taxon>Arthropoda</taxon>
        <taxon>Hexapoda</taxon>
        <taxon>Insecta</taxon>
        <taxon>Pterygota</taxon>
        <taxon>Neoptera</taxon>
        <taxon>Paraneoptera</taxon>
        <taxon>Hemiptera</taxon>
        <taxon>Heteroptera</taxon>
        <taxon>Panheteroptera</taxon>
        <taxon>Cimicomorpha</taxon>
        <taxon>Reduviidae</taxon>
        <taxon>Harpactorinae</taxon>
        <taxon>Harpactorini</taxon>
        <taxon>Rhynocoris</taxon>
    </lineage>
</organism>
<evidence type="ECO:0000313" key="3">
    <source>
        <dbReference type="Proteomes" id="UP001461498"/>
    </source>
</evidence>
<keyword evidence="3" id="KW-1185">Reference proteome</keyword>